<evidence type="ECO:0000313" key="2">
    <source>
        <dbReference type="Proteomes" id="UP000027222"/>
    </source>
</evidence>
<organism evidence="1 2">
    <name type="scientific">Galerina marginata (strain CBS 339.88)</name>
    <dbReference type="NCBI Taxonomy" id="685588"/>
    <lineage>
        <taxon>Eukaryota</taxon>
        <taxon>Fungi</taxon>
        <taxon>Dikarya</taxon>
        <taxon>Basidiomycota</taxon>
        <taxon>Agaricomycotina</taxon>
        <taxon>Agaricomycetes</taxon>
        <taxon>Agaricomycetidae</taxon>
        <taxon>Agaricales</taxon>
        <taxon>Agaricineae</taxon>
        <taxon>Strophariaceae</taxon>
        <taxon>Galerina</taxon>
    </lineage>
</organism>
<keyword evidence="2" id="KW-1185">Reference proteome</keyword>
<evidence type="ECO:0000313" key="1">
    <source>
        <dbReference type="EMBL" id="KDR78693.1"/>
    </source>
</evidence>
<dbReference type="EMBL" id="KL142374">
    <property type="protein sequence ID" value="KDR78693.1"/>
    <property type="molecule type" value="Genomic_DNA"/>
</dbReference>
<gene>
    <name evidence="1" type="ORF">GALMADRAFT_18818</name>
</gene>
<reference evidence="2" key="1">
    <citation type="journal article" date="2014" name="Proc. Natl. Acad. Sci. U.S.A.">
        <title>Extensive sampling of basidiomycete genomes demonstrates inadequacy of the white-rot/brown-rot paradigm for wood decay fungi.</title>
        <authorList>
            <person name="Riley R."/>
            <person name="Salamov A.A."/>
            <person name="Brown D.W."/>
            <person name="Nagy L.G."/>
            <person name="Floudas D."/>
            <person name="Held B.W."/>
            <person name="Levasseur A."/>
            <person name="Lombard V."/>
            <person name="Morin E."/>
            <person name="Otillar R."/>
            <person name="Lindquist E.A."/>
            <person name="Sun H."/>
            <person name="LaButti K.M."/>
            <person name="Schmutz J."/>
            <person name="Jabbour D."/>
            <person name="Luo H."/>
            <person name="Baker S.E."/>
            <person name="Pisabarro A.G."/>
            <person name="Walton J.D."/>
            <person name="Blanchette R.A."/>
            <person name="Henrissat B."/>
            <person name="Martin F."/>
            <person name="Cullen D."/>
            <person name="Hibbett D.S."/>
            <person name="Grigoriev I.V."/>
        </authorList>
    </citation>
    <scope>NUCLEOTIDE SEQUENCE [LARGE SCALE GENOMIC DNA]</scope>
    <source>
        <strain evidence="2">CBS 339.88</strain>
    </source>
</reference>
<dbReference type="AlphaFoldDB" id="A0A067TI84"/>
<accession>A0A067TI84</accession>
<dbReference type="PANTHER" id="PTHR46579:SF2">
    <property type="entry name" value="C2H2-TYPE DOMAIN-CONTAINING PROTEIN"/>
    <property type="match status" value="1"/>
</dbReference>
<dbReference type="HOGENOM" id="CLU_078867_1_0_1"/>
<feature type="non-terminal residue" evidence="1">
    <location>
        <position position="1"/>
    </location>
</feature>
<name>A0A067TI84_GALM3</name>
<proteinExistence type="predicted"/>
<dbReference type="Pfam" id="PF02992">
    <property type="entry name" value="Transposase_21"/>
    <property type="match status" value="1"/>
</dbReference>
<protein>
    <submittedName>
        <fullName evidence="1">Uncharacterized protein</fullName>
    </submittedName>
</protein>
<dbReference type="OrthoDB" id="3234349at2759"/>
<dbReference type="STRING" id="685588.A0A067TI84"/>
<dbReference type="Proteomes" id="UP000027222">
    <property type="component" value="Unassembled WGS sequence"/>
</dbReference>
<dbReference type="InterPro" id="IPR004242">
    <property type="entry name" value="Transposase_21"/>
</dbReference>
<feature type="non-terminal residue" evidence="1">
    <location>
        <position position="186"/>
    </location>
</feature>
<dbReference type="PANTHER" id="PTHR46579">
    <property type="entry name" value="F5/8 TYPE C DOMAIN-CONTAINING PROTEIN-RELATED"/>
    <property type="match status" value="1"/>
</dbReference>
<sequence length="186" mass="21633">CLNLPLDIRYKPENMYVAIIPGPNEPSKTELNHYIRPVVNSFVASWERGVRFSRTAQHPEGLIATWAMAAAVNDLPAARQFSQCAGHSSHHYCSRCSCYGKDKHHRVDVEHKDWEPKDVDDLRQKAEAWRTAPTRKIQEDLFSKNGLRWTELWRLPYWDPTKMLVVDSMHCLLEGLAQYHFRYVLG</sequence>